<evidence type="ECO:0000256" key="2">
    <source>
        <dbReference type="ARBA" id="ARBA00007579"/>
    </source>
</evidence>
<evidence type="ECO:0000256" key="1">
    <source>
        <dbReference type="ARBA" id="ARBA00004826"/>
    </source>
</evidence>
<dbReference type="VEuPathDB" id="MicrosporidiaDB:AEWD_020180"/>
<organism evidence="8">
    <name type="scientific">Encephalitozoon cuniculi</name>
    <name type="common">Microsporidian parasite</name>
    <dbReference type="NCBI Taxonomy" id="6035"/>
    <lineage>
        <taxon>Eukaryota</taxon>
        <taxon>Fungi</taxon>
        <taxon>Fungi incertae sedis</taxon>
        <taxon>Microsporidia</taxon>
        <taxon>Unikaryonidae</taxon>
        <taxon>Encephalitozoon</taxon>
    </lineage>
</organism>
<dbReference type="Gene3D" id="3.90.79.10">
    <property type="entry name" value="Nucleoside Triphosphate Pyrophosphohydrolase"/>
    <property type="match status" value="1"/>
</dbReference>
<dbReference type="PROSITE" id="PS51462">
    <property type="entry name" value="NUDIX"/>
    <property type="match status" value="1"/>
</dbReference>
<comment type="catalytic activity">
    <reaction evidence="6">
        <text>isopentenyl diphosphate = dimethylallyl diphosphate</text>
        <dbReference type="Rhea" id="RHEA:23284"/>
        <dbReference type="ChEBI" id="CHEBI:57623"/>
        <dbReference type="ChEBI" id="CHEBI:128769"/>
        <dbReference type="EC" id="5.3.3.2"/>
    </reaction>
    <physiologicalReaction direction="left-to-right" evidence="6">
        <dbReference type="Rhea" id="RHEA:23285"/>
    </physiologicalReaction>
</comment>
<dbReference type="OMA" id="RWTNTIC"/>
<proteinExistence type="inferred from homology"/>
<reference evidence="8" key="1">
    <citation type="journal article" date="2013" name="Eukaryot. Cell">
        <title>Extremely Reduced Levels of Heterozygosity in the Vertebrate Pathogen Encephalitozoon cuniculi.</title>
        <authorList>
            <person name="Selman M."/>
            <person name="Sak B."/>
            <person name="Kvac M."/>
            <person name="Farinelli L."/>
            <person name="Weiss L.M."/>
            <person name="Corradi N."/>
        </authorList>
    </citation>
    <scope>NUCLEOTIDE SEQUENCE</scope>
</reference>
<evidence type="ECO:0000256" key="3">
    <source>
        <dbReference type="ARBA" id="ARBA00012057"/>
    </source>
</evidence>
<dbReference type="PANTHER" id="PTHR10885:SF0">
    <property type="entry name" value="ISOPENTENYL-DIPHOSPHATE DELTA-ISOMERASE"/>
    <property type="match status" value="1"/>
</dbReference>
<dbReference type="SUPFAM" id="SSF55811">
    <property type="entry name" value="Nudix"/>
    <property type="match status" value="1"/>
</dbReference>
<dbReference type="VEuPathDB" id="MicrosporidiaDB:ECU02_0230"/>
<dbReference type="CDD" id="cd02885">
    <property type="entry name" value="NUDIX_IPP_Isomerase"/>
    <property type="match status" value="1"/>
</dbReference>
<name>M1K3W1_ENCCN</name>
<evidence type="ECO:0000256" key="4">
    <source>
        <dbReference type="ARBA" id="ARBA00023229"/>
    </source>
</evidence>
<dbReference type="EC" id="5.3.3.2" evidence="3"/>
<evidence type="ECO:0000313" key="8">
    <source>
        <dbReference type="EMBL" id="AGE95583.1"/>
    </source>
</evidence>
<keyword evidence="5 8" id="KW-0413">Isomerase</keyword>
<protein>
    <recommendedName>
        <fullName evidence="3">isopentenyl-diphosphate Delta-isomerase</fullName>
        <ecNumber evidence="3">5.3.3.2</ecNumber>
    </recommendedName>
</protein>
<comment type="pathway">
    <text evidence="1">Isoprenoid biosynthesis; dimethylallyl diphosphate biosynthesis; dimethylallyl diphosphate from isopentenyl diphosphate: step 1/1.</text>
</comment>
<dbReference type="VEuPathDB" id="MicrosporidiaDB:M970_020160"/>
<dbReference type="GO" id="GO:0050992">
    <property type="term" value="P:dimethylallyl diphosphate biosynthetic process"/>
    <property type="evidence" value="ECO:0007669"/>
    <property type="project" value="UniProtKB-UniPathway"/>
</dbReference>
<dbReference type="VEuPathDB" id="MicrosporidiaDB:AEWQ_020150"/>
<comment type="similarity">
    <text evidence="2">Belongs to the IPP isomerase type 1 family.</text>
</comment>
<dbReference type="UniPathway" id="UPA00059">
    <property type="reaction ID" value="UER00104"/>
</dbReference>
<dbReference type="PIRSF" id="PIRSF018427">
    <property type="entry name" value="Isopntndiph_ism"/>
    <property type="match status" value="1"/>
</dbReference>
<sequence>MDNFNRDVLLVNDMDEVIGIGKALKTHFREHLALHRAFSVFLFNSRGELLIQRRASRKLLFPSRWTNSVCSHPFACDLSFTDPLLDVKMHAIKRVDYELGIKDVCIDDLRFVSRIVYKAAPNEKYGRILPGNPTPQDVSRFPDPKNLDEPYSSSDFHEWEIDYIVLGVSDTPPSPNPDEVSETRYVSKEEFQELVAHDSVSPWLNEISKLIDVFDIKKLYFPPHPRENP</sequence>
<dbReference type="VEuPathDB" id="MicrosporidiaDB:AEWR_020160"/>
<dbReference type="GO" id="GO:0004452">
    <property type="term" value="F:isopentenyl-diphosphate delta-isomerase activity"/>
    <property type="evidence" value="ECO:0007669"/>
    <property type="project" value="UniProtKB-EC"/>
</dbReference>
<dbReference type="GO" id="GO:0005737">
    <property type="term" value="C:cytoplasm"/>
    <property type="evidence" value="ECO:0007669"/>
    <property type="project" value="TreeGrafter"/>
</dbReference>
<dbReference type="InterPro" id="IPR000086">
    <property type="entry name" value="NUDIX_hydrolase_dom"/>
</dbReference>
<dbReference type="EMBL" id="KC513608">
    <property type="protein sequence ID" value="AGE95583.1"/>
    <property type="molecule type" value="Genomic_DNA"/>
</dbReference>
<keyword evidence="4" id="KW-0414">Isoprene biosynthesis</keyword>
<gene>
    <name evidence="8" type="ORF">ECU02_0230</name>
</gene>
<dbReference type="GO" id="GO:0009240">
    <property type="term" value="P:isopentenyl diphosphate biosynthetic process"/>
    <property type="evidence" value="ECO:0007669"/>
    <property type="project" value="TreeGrafter"/>
</dbReference>
<feature type="domain" description="Nudix hydrolase" evidence="7">
    <location>
        <begin position="33"/>
        <end position="212"/>
    </location>
</feature>
<dbReference type="PANTHER" id="PTHR10885">
    <property type="entry name" value="ISOPENTENYL-DIPHOSPHATE DELTA-ISOMERASE"/>
    <property type="match status" value="1"/>
</dbReference>
<dbReference type="InterPro" id="IPR011876">
    <property type="entry name" value="IsopentenylPP_isomerase_typ1"/>
</dbReference>
<dbReference type="AlphaFoldDB" id="M1K3W1"/>
<evidence type="ECO:0000259" key="7">
    <source>
        <dbReference type="PROSITE" id="PS51462"/>
    </source>
</evidence>
<dbReference type="InterPro" id="IPR015797">
    <property type="entry name" value="NUDIX_hydrolase-like_dom_sf"/>
</dbReference>
<evidence type="ECO:0000256" key="5">
    <source>
        <dbReference type="ARBA" id="ARBA00023235"/>
    </source>
</evidence>
<accession>M1K3W1</accession>
<evidence type="ECO:0000256" key="6">
    <source>
        <dbReference type="ARBA" id="ARBA00029294"/>
    </source>
</evidence>